<feature type="region of interest" description="Disordered" evidence="1">
    <location>
        <begin position="235"/>
        <end position="301"/>
    </location>
</feature>
<dbReference type="GeneID" id="87929121"/>
<feature type="compositionally biased region" description="Low complexity" evidence="1">
    <location>
        <begin position="268"/>
        <end position="277"/>
    </location>
</feature>
<dbReference type="RefSeq" id="XP_062771925.1">
    <property type="nucleotide sequence ID" value="XM_062908778.1"/>
</dbReference>
<dbReference type="PANTHER" id="PTHR12374">
    <property type="entry name" value="TRANSCRIPTIONAL ADAPTOR 2 ADA2 -RELATED"/>
    <property type="match status" value="1"/>
</dbReference>
<comment type="caution">
    <text evidence="3">The sequence shown here is derived from an EMBL/GenBank/DDBJ whole genome shotgun (WGS) entry which is preliminary data.</text>
</comment>
<organism evidence="3 4">
    <name type="scientific">Podospora pseudopauciseta</name>
    <dbReference type="NCBI Taxonomy" id="2093780"/>
    <lineage>
        <taxon>Eukaryota</taxon>
        <taxon>Fungi</taxon>
        <taxon>Dikarya</taxon>
        <taxon>Ascomycota</taxon>
        <taxon>Pezizomycotina</taxon>
        <taxon>Sordariomycetes</taxon>
        <taxon>Sordariomycetidae</taxon>
        <taxon>Sordariales</taxon>
        <taxon>Podosporaceae</taxon>
        <taxon>Podospora</taxon>
    </lineage>
</organism>
<keyword evidence="4" id="KW-1185">Reference proteome</keyword>
<feature type="compositionally biased region" description="Pro residues" evidence="1">
    <location>
        <begin position="101"/>
        <end position="114"/>
    </location>
</feature>
<dbReference type="Proteomes" id="UP001326199">
    <property type="component" value="Unassembled WGS sequence"/>
</dbReference>
<dbReference type="InterPro" id="IPR007526">
    <property type="entry name" value="SWIRM"/>
</dbReference>
<dbReference type="PANTHER" id="PTHR12374:SF21">
    <property type="entry name" value="SWIRM DOMAIN-CONTAINING PROTEIN FUN19-RELATED"/>
    <property type="match status" value="1"/>
</dbReference>
<protein>
    <recommendedName>
        <fullName evidence="2">SWIRM domain-containing protein</fullName>
    </recommendedName>
</protein>
<proteinExistence type="predicted"/>
<accession>A0ABR0I3V8</accession>
<dbReference type="Pfam" id="PF04433">
    <property type="entry name" value="SWIRM"/>
    <property type="match status" value="1"/>
</dbReference>
<feature type="domain" description="SWIRM" evidence="2">
    <location>
        <begin position="328"/>
        <end position="425"/>
    </location>
</feature>
<name>A0ABR0I3V8_9PEZI</name>
<evidence type="ECO:0000313" key="4">
    <source>
        <dbReference type="Proteomes" id="UP001326199"/>
    </source>
</evidence>
<dbReference type="InterPro" id="IPR036388">
    <property type="entry name" value="WH-like_DNA-bd_sf"/>
</dbReference>
<dbReference type="InterPro" id="IPR009057">
    <property type="entry name" value="Homeodomain-like_sf"/>
</dbReference>
<evidence type="ECO:0000313" key="3">
    <source>
        <dbReference type="EMBL" id="KAK4674603.1"/>
    </source>
</evidence>
<feature type="compositionally biased region" description="Basic and acidic residues" evidence="1">
    <location>
        <begin position="289"/>
        <end position="301"/>
    </location>
</feature>
<dbReference type="PROSITE" id="PS50934">
    <property type="entry name" value="SWIRM"/>
    <property type="match status" value="1"/>
</dbReference>
<dbReference type="SUPFAM" id="SSF46689">
    <property type="entry name" value="Homeodomain-like"/>
    <property type="match status" value="1"/>
</dbReference>
<sequence>MSMLGVCHPADGQTVMPNMADQLNSNNNSMHMPMSFGRIHPTARNPLSPPSQKPNLSTARSIMPNPSHLLSPPGPAPLDDMNSDMNITTAQNSKGFEMQRPNPPPSPPVSPPSSPLSKSTASVMHRSVGPSDPILYETAERASAAPLPLFPPAPRTAGSVEDDLMNKHIAARPPSLFESVSPPKREDYQLVIYFKSEVYKRFSQNPRKWMEQERRLRQADRESARSVARARLPTILPASNPTPPRIHVPRAPVARVQKPRSPKVKAQAPRPIRATPAPTRPPTAGHVHATPEPRMRNAAPNREDKDFEALEDLSPPLDSLPQGRPNSLKVEWKGNALDLSNDPHRHLLHPDELILASNLRLDCATYLTSKRRIFLRRRECALIGKEFRKTDAQQACKIDVNKASKLWQAYDKVGWLNIEWTRARP</sequence>
<dbReference type="EMBL" id="JAFFHB010000001">
    <property type="protein sequence ID" value="KAK4674603.1"/>
    <property type="molecule type" value="Genomic_DNA"/>
</dbReference>
<evidence type="ECO:0000256" key="1">
    <source>
        <dbReference type="SAM" id="MobiDB-lite"/>
    </source>
</evidence>
<feature type="compositionally biased region" description="Polar residues" evidence="1">
    <location>
        <begin position="83"/>
        <end position="94"/>
    </location>
</feature>
<feature type="compositionally biased region" description="Low complexity" evidence="1">
    <location>
        <begin position="24"/>
        <end position="35"/>
    </location>
</feature>
<gene>
    <name evidence="3" type="ORF">QC763_122130</name>
</gene>
<evidence type="ECO:0000259" key="2">
    <source>
        <dbReference type="PROSITE" id="PS50934"/>
    </source>
</evidence>
<dbReference type="Gene3D" id="1.10.10.10">
    <property type="entry name" value="Winged helix-like DNA-binding domain superfamily/Winged helix DNA-binding domain"/>
    <property type="match status" value="1"/>
</dbReference>
<reference evidence="3 4" key="1">
    <citation type="journal article" date="2023" name="bioRxiv">
        <title>High-quality genome assemblies of four members of thePodospora anserinaspecies complex.</title>
        <authorList>
            <person name="Ament-Velasquez S.L."/>
            <person name="Vogan A.A."/>
            <person name="Wallerman O."/>
            <person name="Hartmann F."/>
            <person name="Gautier V."/>
            <person name="Silar P."/>
            <person name="Giraud T."/>
            <person name="Johannesson H."/>
        </authorList>
    </citation>
    <scope>NUCLEOTIDE SEQUENCE [LARGE SCALE GENOMIC DNA]</scope>
    <source>
        <strain evidence="3 4">CBS 411.78</strain>
    </source>
</reference>
<feature type="region of interest" description="Disordered" evidence="1">
    <location>
        <begin position="1"/>
        <end position="131"/>
    </location>
</feature>